<dbReference type="EMBL" id="AGFM01000006">
    <property type="protein sequence ID" value="EHJ62832.1"/>
    <property type="molecule type" value="Genomic_DNA"/>
</dbReference>
<accession>G6E7K9</accession>
<organism evidence="2 3">
    <name type="scientific">Novosphingobium pentaromativorans US6-1</name>
    <dbReference type="NCBI Taxonomy" id="1088721"/>
    <lineage>
        <taxon>Bacteria</taxon>
        <taxon>Pseudomonadati</taxon>
        <taxon>Pseudomonadota</taxon>
        <taxon>Alphaproteobacteria</taxon>
        <taxon>Sphingomonadales</taxon>
        <taxon>Sphingomonadaceae</taxon>
        <taxon>Novosphingobium</taxon>
    </lineage>
</organism>
<dbReference type="eggNOG" id="ENOG5032VH0">
    <property type="taxonomic scope" value="Bacteria"/>
</dbReference>
<evidence type="ECO:0000259" key="1">
    <source>
        <dbReference type="Pfam" id="PF22262"/>
    </source>
</evidence>
<dbReference type="PATRIC" id="fig|1088721.3.peg.340"/>
<dbReference type="InterPro" id="IPR053802">
    <property type="entry name" value="DUF6950"/>
</dbReference>
<feature type="domain" description="DUF6950" evidence="1">
    <location>
        <begin position="3"/>
        <end position="130"/>
    </location>
</feature>
<protein>
    <recommendedName>
        <fullName evidence="1">DUF6950 domain-containing protein</fullName>
    </recommendedName>
</protein>
<evidence type="ECO:0000313" key="2">
    <source>
        <dbReference type="EMBL" id="EHJ62832.1"/>
    </source>
</evidence>
<dbReference type="RefSeq" id="WP_007011261.1">
    <property type="nucleotide sequence ID" value="NZ_AGFM01000006.1"/>
</dbReference>
<gene>
    <name evidence="2" type="ORF">NSU_0344</name>
</gene>
<proteinExistence type="predicted"/>
<comment type="caution">
    <text evidence="2">The sequence shown here is derived from an EMBL/GenBank/DDBJ whole genome shotgun (WGS) entry which is preliminary data.</text>
</comment>
<keyword evidence="3" id="KW-1185">Reference proteome</keyword>
<dbReference type="Pfam" id="PF22262">
    <property type="entry name" value="DUF6950"/>
    <property type="match status" value="1"/>
</dbReference>
<sequence>MTLGDYLLTLNAKRREPGVHDCVTLPADWTVALGLPDPMAAWRGTYDTEEGALEIIEQAGSLESLFAAGYASIGIEERYDEPREGDVAVLRVGEQEAGSIYTGRRWVFVGERGIGFSSVDQDCIVTVWAVGDHG</sequence>
<reference evidence="2 3" key="1">
    <citation type="journal article" date="2012" name="J. Bacteriol.">
        <title>Genome sequence of benzo(a)pyrene-degrading bacterium Novosphingobium pentaromativorans US6-1.</title>
        <authorList>
            <person name="Luo Y.R."/>
            <person name="Kang S.G."/>
            <person name="Kim S.J."/>
            <person name="Kim M.R."/>
            <person name="Li N."/>
            <person name="Lee J.H."/>
            <person name="Kwon K.K."/>
        </authorList>
    </citation>
    <scope>NUCLEOTIDE SEQUENCE [LARGE SCALE GENOMIC DNA]</scope>
    <source>
        <strain evidence="2 3">US6-1</strain>
    </source>
</reference>
<dbReference type="Proteomes" id="UP000004030">
    <property type="component" value="Unassembled WGS sequence"/>
</dbReference>
<dbReference type="OrthoDB" id="6586924at2"/>
<dbReference type="AlphaFoldDB" id="G6E7K9"/>
<name>G6E7K9_9SPHN</name>
<evidence type="ECO:0000313" key="3">
    <source>
        <dbReference type="Proteomes" id="UP000004030"/>
    </source>
</evidence>